<dbReference type="AlphaFoldDB" id="A0AAJ0ERD9"/>
<dbReference type="SUPFAM" id="SSF52540">
    <property type="entry name" value="P-loop containing nucleoside triphosphate hydrolases"/>
    <property type="match status" value="1"/>
</dbReference>
<gene>
    <name evidence="1" type="ORF">BDP55DRAFT_532268</name>
</gene>
<keyword evidence="1" id="KW-0378">Hydrolase</keyword>
<proteinExistence type="predicted"/>
<protein>
    <submittedName>
        <fullName evidence="1">P-loop containing nucleoside triphosphate hydrolase protein</fullName>
    </submittedName>
</protein>
<dbReference type="RefSeq" id="XP_060426655.1">
    <property type="nucleotide sequence ID" value="XM_060567854.1"/>
</dbReference>
<dbReference type="GeneID" id="85452380"/>
<keyword evidence="2" id="KW-1185">Reference proteome</keyword>
<evidence type="ECO:0000313" key="2">
    <source>
        <dbReference type="Proteomes" id="UP001224890"/>
    </source>
</evidence>
<feature type="non-terminal residue" evidence="1">
    <location>
        <position position="319"/>
    </location>
</feature>
<evidence type="ECO:0000313" key="1">
    <source>
        <dbReference type="EMBL" id="KAK1672652.1"/>
    </source>
</evidence>
<dbReference type="PANTHER" id="PTHR35205:SF1">
    <property type="entry name" value="ZU5 DOMAIN-CONTAINING PROTEIN"/>
    <property type="match status" value="1"/>
</dbReference>
<dbReference type="GO" id="GO:0016787">
    <property type="term" value="F:hydrolase activity"/>
    <property type="evidence" value="ECO:0007669"/>
    <property type="project" value="UniProtKB-KW"/>
</dbReference>
<dbReference type="PANTHER" id="PTHR35205">
    <property type="entry name" value="NB-ARC AND TPR DOMAIN PROTEIN"/>
    <property type="match status" value="1"/>
</dbReference>
<dbReference type="Proteomes" id="UP001224890">
    <property type="component" value="Unassembled WGS sequence"/>
</dbReference>
<dbReference type="InterPro" id="IPR027417">
    <property type="entry name" value="P-loop_NTPase"/>
</dbReference>
<accession>A0AAJ0ERD9</accession>
<comment type="caution">
    <text evidence="1">The sequence shown here is derived from an EMBL/GenBank/DDBJ whole genome shotgun (WGS) entry which is preliminary data.</text>
</comment>
<organism evidence="1 2">
    <name type="scientific">Colletotrichum godetiae</name>
    <dbReference type="NCBI Taxonomy" id="1209918"/>
    <lineage>
        <taxon>Eukaryota</taxon>
        <taxon>Fungi</taxon>
        <taxon>Dikarya</taxon>
        <taxon>Ascomycota</taxon>
        <taxon>Pezizomycotina</taxon>
        <taxon>Sordariomycetes</taxon>
        <taxon>Hypocreomycetidae</taxon>
        <taxon>Glomerellales</taxon>
        <taxon>Glomerellaceae</taxon>
        <taxon>Colletotrichum</taxon>
        <taxon>Colletotrichum acutatum species complex</taxon>
    </lineage>
</organism>
<name>A0AAJ0ERD9_9PEZI</name>
<reference evidence="1" key="1">
    <citation type="submission" date="2021-06" db="EMBL/GenBank/DDBJ databases">
        <title>Comparative genomics, transcriptomics and evolutionary studies reveal genomic signatures of adaptation to plant cell wall in hemibiotrophic fungi.</title>
        <authorList>
            <consortium name="DOE Joint Genome Institute"/>
            <person name="Baroncelli R."/>
            <person name="Diaz J.F."/>
            <person name="Benocci T."/>
            <person name="Peng M."/>
            <person name="Battaglia E."/>
            <person name="Haridas S."/>
            <person name="Andreopoulos W."/>
            <person name="Labutti K."/>
            <person name="Pangilinan J."/>
            <person name="Floch G.L."/>
            <person name="Makela M.R."/>
            <person name="Henrissat B."/>
            <person name="Grigoriev I.V."/>
            <person name="Crouch J.A."/>
            <person name="De Vries R.P."/>
            <person name="Sukno S.A."/>
            <person name="Thon M.R."/>
        </authorList>
    </citation>
    <scope>NUCLEOTIDE SEQUENCE</scope>
    <source>
        <strain evidence="1">CBS 193.32</strain>
    </source>
</reference>
<dbReference type="EMBL" id="JAHMHR010000036">
    <property type="protein sequence ID" value="KAK1672652.1"/>
    <property type="molecule type" value="Genomic_DNA"/>
</dbReference>
<sequence>LVPYAKNKSFVERFDVFERLKSEFCHGPGDDIEDARFRVCLFGLGGIGKTQIAIAYTYWLRKAHPEISVFWVHASNSKRFRQALSEIANECRIPGCSDPNVDVLAVVKSWFQRQSTVPWFLVLDNCDDSELFFNDSPRANDTRLCDLRLDSENGNLARFIPDYGNGSILVTTRNKQAGSRLVPGQPSLKVGPMNHEEAVQMFRKISGDSLLSTEAAFALSNRLENLPLAIAQAAAFMQKNCMSIHQYLGILNRGDNNVEVQLLSENFGAFTRDTDVPRAVMATWTVSFEHIKKRNSLAAEILSLMAFSDRLVIQRQFMT</sequence>
<feature type="non-terminal residue" evidence="1">
    <location>
        <position position="1"/>
    </location>
</feature>
<dbReference type="Gene3D" id="3.40.50.300">
    <property type="entry name" value="P-loop containing nucleotide triphosphate hydrolases"/>
    <property type="match status" value="1"/>
</dbReference>